<dbReference type="GeneID" id="37266934"/>
<protein>
    <submittedName>
        <fullName evidence="2">Uncharacterized protein</fullName>
    </submittedName>
</protein>
<gene>
    <name evidence="2" type="ORF">FA09DRAFT_190130</name>
</gene>
<keyword evidence="3" id="KW-1185">Reference proteome</keyword>
<accession>A0A316ZI00</accession>
<sequence>MQALHRPRLRRCRCALSCTWAIIACSLQGRRRNGAARVQPGAGACFSAERPAGGPCLPQHQPRACSGAVACNPSACQFVTLASRWRSHKQCRCLGAAGRRAPGADGILSMPSGASQSAGLPSSPLSETRRAAAKRHGRVTRTRRCHSEICESACLLRYDTSPLLADKIESCF</sequence>
<dbReference type="Proteomes" id="UP000245946">
    <property type="component" value="Unassembled WGS sequence"/>
</dbReference>
<evidence type="ECO:0000313" key="2">
    <source>
        <dbReference type="EMBL" id="PWO00553.1"/>
    </source>
</evidence>
<feature type="compositionally biased region" description="Polar residues" evidence="1">
    <location>
        <begin position="112"/>
        <end position="126"/>
    </location>
</feature>
<organism evidence="2 3">
    <name type="scientific">Tilletiopsis washingtonensis</name>
    <dbReference type="NCBI Taxonomy" id="58919"/>
    <lineage>
        <taxon>Eukaryota</taxon>
        <taxon>Fungi</taxon>
        <taxon>Dikarya</taxon>
        <taxon>Basidiomycota</taxon>
        <taxon>Ustilaginomycotina</taxon>
        <taxon>Exobasidiomycetes</taxon>
        <taxon>Entylomatales</taxon>
        <taxon>Entylomatales incertae sedis</taxon>
        <taxon>Tilletiopsis</taxon>
    </lineage>
</organism>
<name>A0A316ZI00_9BASI</name>
<dbReference type="PROSITE" id="PS51257">
    <property type="entry name" value="PROKAR_LIPOPROTEIN"/>
    <property type="match status" value="1"/>
</dbReference>
<evidence type="ECO:0000256" key="1">
    <source>
        <dbReference type="SAM" id="MobiDB-lite"/>
    </source>
</evidence>
<dbReference type="AlphaFoldDB" id="A0A316ZI00"/>
<dbReference type="RefSeq" id="XP_025600831.1">
    <property type="nucleotide sequence ID" value="XM_025739388.1"/>
</dbReference>
<proteinExistence type="predicted"/>
<dbReference type="EMBL" id="KZ819285">
    <property type="protein sequence ID" value="PWO00553.1"/>
    <property type="molecule type" value="Genomic_DNA"/>
</dbReference>
<reference evidence="2 3" key="1">
    <citation type="journal article" date="2018" name="Mol. Biol. Evol.">
        <title>Broad Genomic Sampling Reveals a Smut Pathogenic Ancestry of the Fungal Clade Ustilaginomycotina.</title>
        <authorList>
            <person name="Kijpornyongpan T."/>
            <person name="Mondo S.J."/>
            <person name="Barry K."/>
            <person name="Sandor L."/>
            <person name="Lee J."/>
            <person name="Lipzen A."/>
            <person name="Pangilinan J."/>
            <person name="LaButti K."/>
            <person name="Hainaut M."/>
            <person name="Henrissat B."/>
            <person name="Grigoriev I.V."/>
            <person name="Spatafora J.W."/>
            <person name="Aime M.C."/>
        </authorList>
    </citation>
    <scope>NUCLEOTIDE SEQUENCE [LARGE SCALE GENOMIC DNA]</scope>
    <source>
        <strain evidence="2 3">MCA 4186</strain>
    </source>
</reference>
<feature type="region of interest" description="Disordered" evidence="1">
    <location>
        <begin position="105"/>
        <end position="139"/>
    </location>
</feature>
<evidence type="ECO:0000313" key="3">
    <source>
        <dbReference type="Proteomes" id="UP000245946"/>
    </source>
</evidence>